<keyword evidence="2 5" id="KW-0812">Transmembrane</keyword>
<dbReference type="AlphaFoldDB" id="A0A7K7LCZ7"/>
<dbReference type="GO" id="GO:0015031">
    <property type="term" value="P:protein transport"/>
    <property type="evidence" value="ECO:0007669"/>
    <property type="project" value="InterPro"/>
</dbReference>
<keyword evidence="6" id="KW-0732">Signal</keyword>
<evidence type="ECO:0000313" key="7">
    <source>
        <dbReference type="EMBL" id="NWZ28737.1"/>
    </source>
</evidence>
<evidence type="ECO:0000256" key="5">
    <source>
        <dbReference type="RuleBase" id="RU363122"/>
    </source>
</evidence>
<gene>
    <name evidence="7" type="primary">Scamp3</name>
    <name evidence="7" type="ORF">ASASCU_R04463</name>
</gene>
<dbReference type="Proteomes" id="UP000525565">
    <property type="component" value="Unassembled WGS sequence"/>
</dbReference>
<feature type="transmembrane region" description="Helical" evidence="5">
    <location>
        <begin position="58"/>
        <end position="87"/>
    </location>
</feature>
<feature type="non-terminal residue" evidence="7">
    <location>
        <position position="1"/>
    </location>
</feature>
<proteinExistence type="inferred from homology"/>
<keyword evidence="5" id="KW-0813">Transport</keyword>
<organism evidence="7 8">
    <name type="scientific">Asarcornis scutulata</name>
    <dbReference type="NCBI Taxonomy" id="75869"/>
    <lineage>
        <taxon>Eukaryota</taxon>
        <taxon>Metazoa</taxon>
        <taxon>Chordata</taxon>
        <taxon>Craniata</taxon>
        <taxon>Vertebrata</taxon>
        <taxon>Euteleostomi</taxon>
        <taxon>Archelosauria</taxon>
        <taxon>Archosauria</taxon>
        <taxon>Dinosauria</taxon>
        <taxon>Saurischia</taxon>
        <taxon>Theropoda</taxon>
        <taxon>Coelurosauria</taxon>
        <taxon>Aves</taxon>
        <taxon>Neognathae</taxon>
        <taxon>Galloanserae</taxon>
        <taxon>Anseriformes</taxon>
        <taxon>Anatidae</taxon>
        <taxon>Anatinae</taxon>
        <taxon>Asarcornis</taxon>
    </lineage>
</organism>
<dbReference type="EMBL" id="VZSO01000568">
    <property type="protein sequence ID" value="NWZ28737.1"/>
    <property type="molecule type" value="Genomic_DNA"/>
</dbReference>
<keyword evidence="3 5" id="KW-1133">Transmembrane helix</keyword>
<keyword evidence="4 5" id="KW-0472">Membrane</keyword>
<feature type="signal peptide" evidence="6">
    <location>
        <begin position="1"/>
        <end position="24"/>
    </location>
</feature>
<feature type="transmembrane region" description="Helical" evidence="5">
    <location>
        <begin position="131"/>
        <end position="152"/>
    </location>
</feature>
<evidence type="ECO:0000256" key="2">
    <source>
        <dbReference type="ARBA" id="ARBA00022692"/>
    </source>
</evidence>
<evidence type="ECO:0000256" key="1">
    <source>
        <dbReference type="ARBA" id="ARBA00004141"/>
    </source>
</evidence>
<comment type="similarity">
    <text evidence="5">Belongs to the SCAMP family.</text>
</comment>
<accession>A0A7K7LCZ7</accession>
<evidence type="ECO:0000256" key="6">
    <source>
        <dbReference type="SAM" id="SignalP"/>
    </source>
</evidence>
<feature type="chain" id="PRO_5029758407" description="Secretory carrier-associated membrane protein" evidence="6">
    <location>
        <begin position="25"/>
        <end position="202"/>
    </location>
</feature>
<comment type="subcellular location">
    <subcellularLocation>
        <location evidence="1 5">Membrane</location>
        <topology evidence="1 5">Multi-pass membrane protein</topology>
    </subcellularLocation>
</comment>
<evidence type="ECO:0000256" key="3">
    <source>
        <dbReference type="ARBA" id="ARBA00022989"/>
    </source>
</evidence>
<dbReference type="GO" id="GO:0055038">
    <property type="term" value="C:recycling endosome membrane"/>
    <property type="evidence" value="ECO:0007669"/>
    <property type="project" value="TreeGrafter"/>
</dbReference>
<protein>
    <recommendedName>
        <fullName evidence="5">Secretory carrier-associated membrane protein</fullName>
        <shortName evidence="5">Secretory carrier membrane protein</shortName>
    </recommendedName>
</protein>
<sequence>ASTIALFLNFLSSLAWFCVDPSSGSGFGLSILWALLYTPCSFVCWYRPMYKAFRSDSSFNFFVFFFVFFAQNVMYVLQAIGIPNWGFRYVLRSPRSRGRQVGQREPMVSHCLFYSGWILSLIALRKNTAVAVMMILVSLFFTAVAVLGIIMLKKIHSLYRRTGASFQKAQEEFAAGVFSNQAVRTAAANAAAGAATNAFRAP</sequence>
<reference evidence="7 8" key="1">
    <citation type="submission" date="2019-09" db="EMBL/GenBank/DDBJ databases">
        <title>Bird 10,000 Genomes (B10K) Project - Family phase.</title>
        <authorList>
            <person name="Zhang G."/>
        </authorList>
    </citation>
    <scope>NUCLEOTIDE SEQUENCE [LARGE SCALE GENOMIC DNA]</scope>
    <source>
        <strain evidence="7">OUT-0051</strain>
        <tissue evidence="7">Kidney</tissue>
    </source>
</reference>
<comment type="caution">
    <text evidence="5">Lacks conserved residue(s) required for the propagation of feature annotation.</text>
</comment>
<dbReference type="GO" id="GO:0032588">
    <property type="term" value="C:trans-Golgi network membrane"/>
    <property type="evidence" value="ECO:0007669"/>
    <property type="project" value="TreeGrafter"/>
</dbReference>
<evidence type="ECO:0000313" key="8">
    <source>
        <dbReference type="Proteomes" id="UP000525565"/>
    </source>
</evidence>
<dbReference type="InterPro" id="IPR007273">
    <property type="entry name" value="SCAMP"/>
</dbReference>
<feature type="transmembrane region" description="Helical" evidence="5">
    <location>
        <begin position="25"/>
        <end position="46"/>
    </location>
</feature>
<dbReference type="PANTHER" id="PTHR10687:SF6">
    <property type="entry name" value="SECRETORY CARRIER-ASSOCIATED MEMBRANE PROTEIN 3"/>
    <property type="match status" value="1"/>
</dbReference>
<dbReference type="Pfam" id="PF04144">
    <property type="entry name" value="SCAMP"/>
    <property type="match status" value="2"/>
</dbReference>
<name>A0A7K7LCZ7_9AVES</name>
<dbReference type="PANTHER" id="PTHR10687">
    <property type="entry name" value="SECRETORY CARRIER-ASSOCIATED MEMBRANE PROTEIN SCAMP"/>
    <property type="match status" value="1"/>
</dbReference>
<comment type="caution">
    <text evidence="7">The sequence shown here is derived from an EMBL/GenBank/DDBJ whole genome shotgun (WGS) entry which is preliminary data.</text>
</comment>
<evidence type="ECO:0000256" key="4">
    <source>
        <dbReference type="ARBA" id="ARBA00023136"/>
    </source>
</evidence>
<keyword evidence="8" id="KW-1185">Reference proteome</keyword>
<feature type="non-terminal residue" evidence="7">
    <location>
        <position position="202"/>
    </location>
</feature>